<comment type="caution">
    <text evidence="2">The sequence shown here is derived from an EMBL/GenBank/DDBJ whole genome shotgun (WGS) entry which is preliminary data.</text>
</comment>
<gene>
    <name evidence="2" type="ORF">IT779_30010</name>
</gene>
<keyword evidence="3" id="KW-1185">Reference proteome</keyword>
<evidence type="ECO:0000313" key="2">
    <source>
        <dbReference type="EMBL" id="MBH0780517.1"/>
    </source>
</evidence>
<organism evidence="2 3">
    <name type="scientific">Nocardia bovistercoris</name>
    <dbReference type="NCBI Taxonomy" id="2785916"/>
    <lineage>
        <taxon>Bacteria</taxon>
        <taxon>Bacillati</taxon>
        <taxon>Actinomycetota</taxon>
        <taxon>Actinomycetes</taxon>
        <taxon>Mycobacteriales</taxon>
        <taxon>Nocardiaceae</taxon>
        <taxon>Nocardia</taxon>
    </lineage>
</organism>
<sequence length="280" mass="31799">MRRLVENLREAEYLETRQQALRDAITAHTRDITAAHHTGNPLEVERLRRTHAALSEELTTLRDLDRAVAHDYHRALGFSVEDAALVVEYDQPGRDATRADMVAGVEAIGTEVRRQDWTRELDPHNERIDELTRQRVHEISARVASPRVRESEIGSARDSAEKLRLDPAAATEQHLDIEKFRAVREGVKVGYDPATRTHIFQRDGADPIAVAHDDRERRMGEDARRVDAGMDLERIEAEHLVELGHAHAVEEAARARLQDAPRASALTHEHSLDRGLHRDR</sequence>
<proteinExistence type="predicted"/>
<accession>A0A931N692</accession>
<reference evidence="2" key="1">
    <citation type="submission" date="2020-11" db="EMBL/GenBank/DDBJ databases">
        <title>Nocardia NEAU-351.nov., a novel actinomycete isolated from the cow dung.</title>
        <authorList>
            <person name="Zhang X."/>
        </authorList>
    </citation>
    <scope>NUCLEOTIDE SEQUENCE</scope>
    <source>
        <strain evidence="2">NEAU-351</strain>
    </source>
</reference>
<protein>
    <submittedName>
        <fullName evidence="2">Uncharacterized protein</fullName>
    </submittedName>
</protein>
<dbReference type="EMBL" id="JADMLG010000015">
    <property type="protein sequence ID" value="MBH0780517.1"/>
    <property type="molecule type" value="Genomic_DNA"/>
</dbReference>
<dbReference type="RefSeq" id="WP_196152817.1">
    <property type="nucleotide sequence ID" value="NZ_JADMLG010000015.1"/>
</dbReference>
<name>A0A931N692_9NOCA</name>
<dbReference type="AlphaFoldDB" id="A0A931N692"/>
<evidence type="ECO:0000256" key="1">
    <source>
        <dbReference type="SAM" id="MobiDB-lite"/>
    </source>
</evidence>
<feature type="compositionally biased region" description="Basic and acidic residues" evidence="1">
    <location>
        <begin position="267"/>
        <end position="280"/>
    </location>
</feature>
<feature type="region of interest" description="Disordered" evidence="1">
    <location>
        <begin position="259"/>
        <end position="280"/>
    </location>
</feature>
<dbReference type="Proteomes" id="UP000655751">
    <property type="component" value="Unassembled WGS sequence"/>
</dbReference>
<evidence type="ECO:0000313" key="3">
    <source>
        <dbReference type="Proteomes" id="UP000655751"/>
    </source>
</evidence>